<dbReference type="EMBL" id="HBER01027287">
    <property type="protein sequence ID" value="CAD8538462.1"/>
    <property type="molecule type" value="Transcribed_RNA"/>
</dbReference>
<comment type="domain">
    <text evidence="7">The DHHC domain is required for palmitoyltransferase activity.</text>
</comment>
<evidence type="ECO:0000256" key="5">
    <source>
        <dbReference type="ARBA" id="ARBA00023136"/>
    </source>
</evidence>
<gene>
    <name evidence="9" type="ORF">CLEP1334_LOCUS13745</name>
</gene>
<protein>
    <recommendedName>
        <fullName evidence="7">Palmitoyltransferase</fullName>
        <ecNumber evidence="7">2.3.1.225</ecNumber>
    </recommendedName>
</protein>
<dbReference type="PROSITE" id="PS50216">
    <property type="entry name" value="DHHC"/>
    <property type="match status" value="1"/>
</dbReference>
<comment type="subcellular location">
    <subcellularLocation>
        <location evidence="1">Membrane</location>
        <topology evidence="1">Multi-pass membrane protein</topology>
    </subcellularLocation>
</comment>
<evidence type="ECO:0000256" key="6">
    <source>
        <dbReference type="ARBA" id="ARBA00023315"/>
    </source>
</evidence>
<feature type="transmembrane region" description="Helical" evidence="7">
    <location>
        <begin position="30"/>
        <end position="53"/>
    </location>
</feature>
<accession>A0A7S0J2K7</accession>
<dbReference type="EC" id="2.3.1.225" evidence="7"/>
<feature type="domain" description="Palmitoyltransferase DHHC" evidence="8">
    <location>
        <begin position="112"/>
        <end position="231"/>
    </location>
</feature>
<feature type="transmembrane region" description="Helical" evidence="7">
    <location>
        <begin position="157"/>
        <end position="181"/>
    </location>
</feature>
<keyword evidence="4 7" id="KW-1133">Transmembrane helix</keyword>
<dbReference type="InterPro" id="IPR001594">
    <property type="entry name" value="Palmitoyltrfase_DHHC"/>
</dbReference>
<feature type="transmembrane region" description="Helical" evidence="7">
    <location>
        <begin position="60"/>
        <end position="83"/>
    </location>
</feature>
<reference evidence="9" key="1">
    <citation type="submission" date="2021-01" db="EMBL/GenBank/DDBJ databases">
        <authorList>
            <person name="Corre E."/>
            <person name="Pelletier E."/>
            <person name="Niang G."/>
            <person name="Scheremetjew M."/>
            <person name="Finn R."/>
            <person name="Kale V."/>
            <person name="Holt S."/>
            <person name="Cochrane G."/>
            <person name="Meng A."/>
            <person name="Brown T."/>
            <person name="Cohen L."/>
        </authorList>
    </citation>
    <scope>NUCLEOTIDE SEQUENCE</scope>
    <source>
        <strain evidence="9">RCC1130</strain>
    </source>
</reference>
<dbReference type="InterPro" id="IPR039859">
    <property type="entry name" value="PFA4/ZDH16/20/ERF2-like"/>
</dbReference>
<comment type="catalytic activity">
    <reaction evidence="7">
        <text>L-cysteinyl-[protein] + hexadecanoyl-CoA = S-hexadecanoyl-L-cysteinyl-[protein] + CoA</text>
        <dbReference type="Rhea" id="RHEA:36683"/>
        <dbReference type="Rhea" id="RHEA-COMP:10131"/>
        <dbReference type="Rhea" id="RHEA-COMP:11032"/>
        <dbReference type="ChEBI" id="CHEBI:29950"/>
        <dbReference type="ChEBI" id="CHEBI:57287"/>
        <dbReference type="ChEBI" id="CHEBI:57379"/>
        <dbReference type="ChEBI" id="CHEBI:74151"/>
        <dbReference type="EC" id="2.3.1.225"/>
    </reaction>
</comment>
<keyword evidence="3 7" id="KW-0812">Transmembrane</keyword>
<evidence type="ECO:0000256" key="2">
    <source>
        <dbReference type="ARBA" id="ARBA00022679"/>
    </source>
</evidence>
<evidence type="ECO:0000256" key="4">
    <source>
        <dbReference type="ARBA" id="ARBA00022989"/>
    </source>
</evidence>
<evidence type="ECO:0000256" key="1">
    <source>
        <dbReference type="ARBA" id="ARBA00004141"/>
    </source>
</evidence>
<keyword evidence="5 7" id="KW-0472">Membrane</keyword>
<dbReference type="AlphaFoldDB" id="A0A7S0J2K7"/>
<dbReference type="Pfam" id="PF01529">
    <property type="entry name" value="DHHC"/>
    <property type="match status" value="1"/>
</dbReference>
<dbReference type="PANTHER" id="PTHR12246">
    <property type="entry name" value="PALMITOYLTRANSFERASE ZDHHC16"/>
    <property type="match status" value="1"/>
</dbReference>
<comment type="similarity">
    <text evidence="7">Belongs to the DHHC palmitoyltransferase family.</text>
</comment>
<evidence type="ECO:0000256" key="7">
    <source>
        <dbReference type="RuleBase" id="RU079119"/>
    </source>
</evidence>
<organism evidence="9">
    <name type="scientific">Calcidiscus leptoporus</name>
    <dbReference type="NCBI Taxonomy" id="127549"/>
    <lineage>
        <taxon>Eukaryota</taxon>
        <taxon>Haptista</taxon>
        <taxon>Haptophyta</taxon>
        <taxon>Prymnesiophyceae</taxon>
        <taxon>Coccolithales</taxon>
        <taxon>Calcidiscaceae</taxon>
        <taxon>Calcidiscus</taxon>
    </lineage>
</organism>
<name>A0A7S0J2K7_9EUKA</name>
<feature type="transmembrane region" description="Helical" evidence="7">
    <location>
        <begin position="193"/>
        <end position="216"/>
    </location>
</feature>
<sequence>MASLLACIFYCIGVLDACFSVLLRVLGPVLIVAANGLIGFVSYEYLAVLVPMFMEPQLGWFPTCAIVCFGLFLLTNILFNYWACILTRPGYPGDHLEPFEETLEVGRQPRIRRFCKKCRVPKPERTHHCSVCNRCVMKMDHHCPWINNCVGFYNYRYFLLFLLYLAAGCLLVACSCLLPLYQRNGRGFRLPGTHMLLFVFVLCLSILLALSLFLFWHTYLVGSNQTTIEFYCNRFDAREAAREGHVWRNPYNLGCIANYEQVFGMSRHWASWLLPTMRAPPGDGVEFPSTSSDVMHQV</sequence>
<keyword evidence="2 7" id="KW-0808">Transferase</keyword>
<keyword evidence="6 7" id="KW-0012">Acyltransferase</keyword>
<evidence type="ECO:0000313" key="9">
    <source>
        <dbReference type="EMBL" id="CAD8538462.1"/>
    </source>
</evidence>
<dbReference type="GO" id="GO:0019706">
    <property type="term" value="F:protein-cysteine S-palmitoyltransferase activity"/>
    <property type="evidence" value="ECO:0007669"/>
    <property type="project" value="UniProtKB-EC"/>
</dbReference>
<evidence type="ECO:0000256" key="3">
    <source>
        <dbReference type="ARBA" id="ARBA00022692"/>
    </source>
</evidence>
<proteinExistence type="inferred from homology"/>
<evidence type="ECO:0000259" key="8">
    <source>
        <dbReference type="Pfam" id="PF01529"/>
    </source>
</evidence>
<dbReference type="GO" id="GO:0016020">
    <property type="term" value="C:membrane"/>
    <property type="evidence" value="ECO:0007669"/>
    <property type="project" value="UniProtKB-SubCell"/>
</dbReference>